<dbReference type="PANTHER" id="PTHR24320">
    <property type="entry name" value="RETINOL DEHYDROGENASE"/>
    <property type="match status" value="1"/>
</dbReference>
<evidence type="ECO:0000313" key="4">
    <source>
        <dbReference type="EMBL" id="KAF9742288.1"/>
    </source>
</evidence>
<protein>
    <submittedName>
        <fullName evidence="4">Uncharacterized protein</fullName>
    </submittedName>
</protein>
<dbReference type="AlphaFoldDB" id="A0A8H7K3I6"/>
<comment type="caution">
    <text evidence="4">The sequence shown here is derived from an EMBL/GenBank/DDBJ whole genome shotgun (WGS) entry which is preliminary data.</text>
</comment>
<evidence type="ECO:0000256" key="1">
    <source>
        <dbReference type="ARBA" id="ARBA00006484"/>
    </source>
</evidence>
<accession>A0A8H7K3I6</accession>
<dbReference type="PRINTS" id="PR00081">
    <property type="entry name" value="GDHRDH"/>
</dbReference>
<dbReference type="InterPro" id="IPR002347">
    <property type="entry name" value="SDR_fam"/>
</dbReference>
<evidence type="ECO:0000313" key="5">
    <source>
        <dbReference type="Proteomes" id="UP000616885"/>
    </source>
</evidence>
<organism evidence="4 5">
    <name type="scientific">Bionectria ochroleuca</name>
    <name type="common">Gliocladium roseum</name>
    <dbReference type="NCBI Taxonomy" id="29856"/>
    <lineage>
        <taxon>Eukaryota</taxon>
        <taxon>Fungi</taxon>
        <taxon>Dikarya</taxon>
        <taxon>Ascomycota</taxon>
        <taxon>Pezizomycotina</taxon>
        <taxon>Sordariomycetes</taxon>
        <taxon>Hypocreomycetidae</taxon>
        <taxon>Hypocreales</taxon>
        <taxon>Bionectriaceae</taxon>
        <taxon>Clonostachys</taxon>
    </lineage>
</organism>
<reference evidence="4" key="1">
    <citation type="submission" date="2020-10" db="EMBL/GenBank/DDBJ databases">
        <title>High-Quality Genome Resource of Clonostachys rosea strain S41 by Oxford Nanopore Long-Read Sequencing.</title>
        <authorList>
            <person name="Wang H."/>
        </authorList>
    </citation>
    <scope>NUCLEOTIDE SEQUENCE</scope>
    <source>
        <strain evidence="4">S41</strain>
    </source>
</reference>
<sequence length="373" mass="41097">MAVLGEGSAGLGGTESRGFDILPAPELIRIPVSSIPRLQPTISHHVFSQLEKHFQPIVPPKAIFTEKDVPDLKGKVCIVTGSNTGVGKEIAQILYAKNAKVYLAARSEEKTRKAIDDIKAASPNTTKGQMEYLRLDLSDLSAVKSASEEFLSKESQLHLLFNNAGLGYPERGLKTVQGHELQLGVNCVGPFLFTQRLTPTIVSTARNSPKDSVRVIWASSSATEGYAVNGNWMDYINHPEKKSSFELYATSKMGNYFYGAEYAARHKEDGVISVSLNPGHLDSDFWRSTGRFLNWLLRVTVLYPSVYGAYTNIFSAISPQVTSEKSGSFVAPWGRLWQVTPDKVNAVKPKKSGGLGISQTFWEWSEAQVKDYM</sequence>
<dbReference type="InterPro" id="IPR036291">
    <property type="entry name" value="NAD(P)-bd_dom_sf"/>
</dbReference>
<dbReference type="Proteomes" id="UP000616885">
    <property type="component" value="Unassembled WGS sequence"/>
</dbReference>
<name>A0A8H7K3I6_BIOOC</name>
<dbReference type="EMBL" id="JADCTT010000022">
    <property type="protein sequence ID" value="KAF9742288.1"/>
    <property type="molecule type" value="Genomic_DNA"/>
</dbReference>
<keyword evidence="2" id="KW-0521">NADP</keyword>
<proteinExistence type="inferred from homology"/>
<dbReference type="SUPFAM" id="SSF51735">
    <property type="entry name" value="NAD(P)-binding Rossmann-fold domains"/>
    <property type="match status" value="1"/>
</dbReference>
<comment type="similarity">
    <text evidence="1">Belongs to the short-chain dehydrogenases/reductases (SDR) family.</text>
</comment>
<evidence type="ECO:0000256" key="2">
    <source>
        <dbReference type="ARBA" id="ARBA00022857"/>
    </source>
</evidence>
<keyword evidence="3" id="KW-0560">Oxidoreductase</keyword>
<dbReference type="Pfam" id="PF00106">
    <property type="entry name" value="adh_short"/>
    <property type="match status" value="1"/>
</dbReference>
<gene>
    <name evidence="4" type="ORF">IM811_009588</name>
</gene>
<dbReference type="PANTHER" id="PTHR24320:SF236">
    <property type="entry name" value="SHORT-CHAIN DEHYDROGENASE-RELATED"/>
    <property type="match status" value="1"/>
</dbReference>
<evidence type="ECO:0000256" key="3">
    <source>
        <dbReference type="ARBA" id="ARBA00023002"/>
    </source>
</evidence>
<dbReference type="GO" id="GO:0016491">
    <property type="term" value="F:oxidoreductase activity"/>
    <property type="evidence" value="ECO:0007669"/>
    <property type="project" value="UniProtKB-KW"/>
</dbReference>
<dbReference type="Gene3D" id="3.40.50.720">
    <property type="entry name" value="NAD(P)-binding Rossmann-like Domain"/>
    <property type="match status" value="1"/>
</dbReference>